<sequence>MAVRKEKVGSQGCGLGSKGTKLPLLNNHFKVNVENTDGYFFQYSVALFYEDGRPVEGKGAGRKMLDRVQETYNSELNGKDIAYDGEKTLFTIGSLAQNKLEFKVVLEDVASKSNNGNCGPEGNGSPNEADRKRIKKSYKSKSYKVEISFASKIPLQAIANALKGNETENYQEAIRVLDIILRQHAAKQGCLLARQNFFHDDPKNFTDVGGGVVGCRGLHSSFRTTQSGLDPFSFDWNKAKRTLKNLRVTAIPSNQEYKITGRSELPCKDQLFTHYHVLLDEIGFSPDALQELVHSLSYVYQRSTTAISVVAPICYAHLTASQVGQFMKFEDKSETSSSLRISL</sequence>
<comment type="caution">
    <text evidence="4">The sequence shown here is derived from an EMBL/GenBank/DDBJ whole genome shotgun (WGS) entry which is preliminary data.</text>
</comment>
<accession>A0A2K3PAA4</accession>
<dbReference type="Pfam" id="PF08699">
    <property type="entry name" value="ArgoL1"/>
    <property type="match status" value="1"/>
</dbReference>
<organism evidence="4 5">
    <name type="scientific">Trifolium pratense</name>
    <name type="common">Red clover</name>
    <dbReference type="NCBI Taxonomy" id="57577"/>
    <lineage>
        <taxon>Eukaryota</taxon>
        <taxon>Viridiplantae</taxon>
        <taxon>Streptophyta</taxon>
        <taxon>Embryophyta</taxon>
        <taxon>Tracheophyta</taxon>
        <taxon>Spermatophyta</taxon>
        <taxon>Magnoliopsida</taxon>
        <taxon>eudicotyledons</taxon>
        <taxon>Gunneridae</taxon>
        <taxon>Pentapetalae</taxon>
        <taxon>rosids</taxon>
        <taxon>fabids</taxon>
        <taxon>Fabales</taxon>
        <taxon>Fabaceae</taxon>
        <taxon>Papilionoideae</taxon>
        <taxon>50 kb inversion clade</taxon>
        <taxon>NPAAA clade</taxon>
        <taxon>Hologalegina</taxon>
        <taxon>IRL clade</taxon>
        <taxon>Trifolieae</taxon>
        <taxon>Trifolium</taxon>
    </lineage>
</organism>
<evidence type="ECO:0000313" key="5">
    <source>
        <dbReference type="Proteomes" id="UP000236291"/>
    </source>
</evidence>
<dbReference type="PANTHER" id="PTHR22891">
    <property type="entry name" value="EUKARYOTIC TRANSLATION INITIATION FACTOR 2C"/>
    <property type="match status" value="1"/>
</dbReference>
<dbReference type="Pfam" id="PF16486">
    <property type="entry name" value="ArgoN"/>
    <property type="match status" value="1"/>
</dbReference>
<dbReference type="InterPro" id="IPR003165">
    <property type="entry name" value="Piwi"/>
</dbReference>
<dbReference type="SMART" id="SM00950">
    <property type="entry name" value="Piwi"/>
    <property type="match status" value="1"/>
</dbReference>
<dbReference type="AlphaFoldDB" id="A0A2K3PAA4"/>
<reference evidence="4 5" key="2">
    <citation type="journal article" date="2017" name="Front. Plant Sci.">
        <title>Gene Classification and Mining of Molecular Markers Useful in Red Clover (Trifolium pratense) Breeding.</title>
        <authorList>
            <person name="Istvanek J."/>
            <person name="Dluhosova J."/>
            <person name="Dluhos P."/>
            <person name="Patkova L."/>
            <person name="Nedelnik J."/>
            <person name="Repkova J."/>
        </authorList>
    </citation>
    <scope>NUCLEOTIDE SEQUENCE [LARGE SCALE GENOMIC DNA]</scope>
    <source>
        <strain evidence="5">cv. Tatra</strain>
        <tissue evidence="4">Young leaves</tissue>
    </source>
</reference>
<dbReference type="InterPro" id="IPR014811">
    <property type="entry name" value="ArgoL1"/>
</dbReference>
<dbReference type="Gene3D" id="3.30.420.10">
    <property type="entry name" value="Ribonuclease H-like superfamily/Ribonuclease H"/>
    <property type="match status" value="1"/>
</dbReference>
<dbReference type="InterPro" id="IPR012337">
    <property type="entry name" value="RNaseH-like_sf"/>
</dbReference>
<evidence type="ECO:0000256" key="2">
    <source>
        <dbReference type="SAM" id="MobiDB-lite"/>
    </source>
</evidence>
<evidence type="ECO:0000256" key="1">
    <source>
        <dbReference type="ARBA" id="ARBA00023274"/>
    </source>
</evidence>
<dbReference type="InterPro" id="IPR032474">
    <property type="entry name" value="Argonaute_N"/>
</dbReference>
<dbReference type="SUPFAM" id="SSF53098">
    <property type="entry name" value="Ribonuclease H-like"/>
    <property type="match status" value="1"/>
</dbReference>
<dbReference type="STRING" id="57577.A0A2K3PAA4"/>
<dbReference type="GO" id="GO:1990904">
    <property type="term" value="C:ribonucleoprotein complex"/>
    <property type="evidence" value="ECO:0007669"/>
    <property type="project" value="UniProtKB-KW"/>
</dbReference>
<name>A0A2K3PAA4_TRIPR</name>
<dbReference type="ExpressionAtlas" id="A0A2K3PAA4">
    <property type="expression patterns" value="baseline"/>
</dbReference>
<feature type="domain" description="Piwi" evidence="3">
    <location>
        <begin position="273"/>
        <end position="328"/>
    </location>
</feature>
<dbReference type="EMBL" id="ASHM01005129">
    <property type="protein sequence ID" value="PNY12223.1"/>
    <property type="molecule type" value="Genomic_DNA"/>
</dbReference>
<reference evidence="4 5" key="1">
    <citation type="journal article" date="2014" name="Am. J. Bot.">
        <title>Genome assembly and annotation for red clover (Trifolium pratense; Fabaceae).</title>
        <authorList>
            <person name="Istvanek J."/>
            <person name="Jaros M."/>
            <person name="Krenek A."/>
            <person name="Repkova J."/>
        </authorList>
    </citation>
    <scope>NUCLEOTIDE SEQUENCE [LARGE SCALE GENOMIC DNA]</scope>
    <source>
        <strain evidence="5">cv. Tatra</strain>
        <tissue evidence="4">Young leaves</tissue>
    </source>
</reference>
<dbReference type="SUPFAM" id="SSF101690">
    <property type="entry name" value="PAZ domain"/>
    <property type="match status" value="1"/>
</dbReference>
<dbReference type="Pfam" id="PF02171">
    <property type="entry name" value="Piwi"/>
    <property type="match status" value="1"/>
</dbReference>
<dbReference type="PROSITE" id="PS50822">
    <property type="entry name" value="PIWI"/>
    <property type="match status" value="1"/>
</dbReference>
<feature type="region of interest" description="Disordered" evidence="2">
    <location>
        <begin position="113"/>
        <end position="132"/>
    </location>
</feature>
<proteinExistence type="predicted"/>
<protein>
    <submittedName>
        <fullName evidence="4">Protein argonaute 4-like</fullName>
    </submittedName>
</protein>
<dbReference type="InterPro" id="IPR036397">
    <property type="entry name" value="RNaseH_sf"/>
</dbReference>
<dbReference type="GO" id="GO:0003676">
    <property type="term" value="F:nucleic acid binding"/>
    <property type="evidence" value="ECO:0007669"/>
    <property type="project" value="InterPro"/>
</dbReference>
<evidence type="ECO:0000259" key="3">
    <source>
        <dbReference type="PROSITE" id="PS50822"/>
    </source>
</evidence>
<gene>
    <name evidence="4" type="ORF">L195_g008849</name>
</gene>
<keyword evidence="1" id="KW-0687">Ribonucleoprotein</keyword>
<dbReference type="InterPro" id="IPR036085">
    <property type="entry name" value="PAZ_dom_sf"/>
</dbReference>
<evidence type="ECO:0000313" key="4">
    <source>
        <dbReference type="EMBL" id="PNY12223.1"/>
    </source>
</evidence>
<dbReference type="Proteomes" id="UP000236291">
    <property type="component" value="Unassembled WGS sequence"/>
</dbReference>